<dbReference type="EMBL" id="BEYU01000029">
    <property type="protein sequence ID" value="GBG27292.1"/>
    <property type="molecule type" value="Genomic_DNA"/>
</dbReference>
<organism evidence="2 3">
    <name type="scientific">Hondaea fermentalgiana</name>
    <dbReference type="NCBI Taxonomy" id="2315210"/>
    <lineage>
        <taxon>Eukaryota</taxon>
        <taxon>Sar</taxon>
        <taxon>Stramenopiles</taxon>
        <taxon>Bigyra</taxon>
        <taxon>Labyrinthulomycetes</taxon>
        <taxon>Thraustochytrida</taxon>
        <taxon>Thraustochytriidae</taxon>
        <taxon>Hondaea</taxon>
    </lineage>
</organism>
<feature type="compositionally biased region" description="Low complexity" evidence="1">
    <location>
        <begin position="209"/>
        <end position="250"/>
    </location>
</feature>
<gene>
    <name evidence="2" type="ORF">FCC1311_035142</name>
</gene>
<accession>A0A2R5G8B0</accession>
<proteinExistence type="predicted"/>
<protein>
    <submittedName>
        <fullName evidence="2">Uncharacterized protein</fullName>
    </submittedName>
</protein>
<dbReference type="Proteomes" id="UP000241890">
    <property type="component" value="Unassembled WGS sequence"/>
</dbReference>
<sequence length="335" mass="35093">MADEVSRAEDDLLLGDFAACAAACRAVLKRHLDEGRAATAKLEIAPQSRQEVPAEIKAAILFLQALFETGEPANSSDMQLLDRFLRLNGPLPFELVLAWLNLKSHLGQHELVKEKLEAFMGMYAERVKRGGVATPEMCAQYAALAQIYTVQTLPRLGEVDGAQRFLAIHNNNILLSREKRQELLHALNEEIEASESLKTATGGDISVDGSAEAATPGAEASTPSSAASTAAGGSPSSAAGTGGSSASRSGMRTPQQGGLSASRGGRKSSKNTTNDESNPADDDDNEPALVLTKDQVLALVVTSAAAAALFSQRKRISATASSLAESVGNMLFGGT</sequence>
<evidence type="ECO:0000313" key="2">
    <source>
        <dbReference type="EMBL" id="GBG27292.1"/>
    </source>
</evidence>
<name>A0A2R5G8B0_9STRA</name>
<dbReference type="InParanoid" id="A0A2R5G8B0"/>
<dbReference type="AlphaFoldDB" id="A0A2R5G8B0"/>
<keyword evidence="3" id="KW-1185">Reference proteome</keyword>
<comment type="caution">
    <text evidence="2">The sequence shown here is derived from an EMBL/GenBank/DDBJ whole genome shotgun (WGS) entry which is preliminary data.</text>
</comment>
<feature type="region of interest" description="Disordered" evidence="1">
    <location>
        <begin position="198"/>
        <end position="287"/>
    </location>
</feature>
<evidence type="ECO:0000256" key="1">
    <source>
        <dbReference type="SAM" id="MobiDB-lite"/>
    </source>
</evidence>
<evidence type="ECO:0000313" key="3">
    <source>
        <dbReference type="Proteomes" id="UP000241890"/>
    </source>
</evidence>
<reference evidence="2 3" key="1">
    <citation type="submission" date="2017-12" db="EMBL/GenBank/DDBJ databases">
        <title>Sequencing, de novo assembly and annotation of complete genome of a new Thraustochytrid species, strain FCC1311.</title>
        <authorList>
            <person name="Sedici K."/>
            <person name="Godart F."/>
            <person name="Aiese Cigliano R."/>
            <person name="Sanseverino W."/>
            <person name="Barakat M."/>
            <person name="Ortet P."/>
            <person name="Marechal E."/>
            <person name="Cagnac O."/>
            <person name="Amato A."/>
        </authorList>
    </citation>
    <scope>NUCLEOTIDE SEQUENCE [LARGE SCALE GENOMIC DNA]</scope>
</reference>